<gene>
    <name evidence="3" type="primary">LOC106002013</name>
</gene>
<accession>A0A1S3GWN3</accession>
<dbReference type="GO" id="GO:0005783">
    <property type="term" value="C:endoplasmic reticulum"/>
    <property type="evidence" value="ECO:0007669"/>
    <property type="project" value="TreeGrafter"/>
</dbReference>
<dbReference type="Proteomes" id="UP000081671">
    <property type="component" value="Unplaced"/>
</dbReference>
<dbReference type="Pfam" id="PF12329">
    <property type="entry name" value="TMF_DNA_bd"/>
    <property type="match status" value="1"/>
</dbReference>
<dbReference type="GeneID" id="106002013"/>
<dbReference type="InParanoid" id="A0A1S3GWN3"/>
<organism evidence="2 3">
    <name type="scientific">Dipodomys ordii</name>
    <name type="common">Ord's kangaroo rat</name>
    <dbReference type="NCBI Taxonomy" id="10020"/>
    <lineage>
        <taxon>Eukaryota</taxon>
        <taxon>Metazoa</taxon>
        <taxon>Chordata</taxon>
        <taxon>Craniata</taxon>
        <taxon>Vertebrata</taxon>
        <taxon>Euteleostomi</taxon>
        <taxon>Mammalia</taxon>
        <taxon>Eutheria</taxon>
        <taxon>Euarchontoglires</taxon>
        <taxon>Glires</taxon>
        <taxon>Rodentia</taxon>
        <taxon>Castorimorpha</taxon>
        <taxon>Heteromyidae</taxon>
        <taxon>Dipodomyinae</taxon>
        <taxon>Dipodomys</taxon>
    </lineage>
</organism>
<dbReference type="RefSeq" id="XP_012892392.1">
    <property type="nucleotide sequence ID" value="XM_013036938.1"/>
</dbReference>
<evidence type="ECO:0000313" key="3">
    <source>
        <dbReference type="RefSeq" id="XP_012892392.1"/>
    </source>
</evidence>
<evidence type="ECO:0000313" key="2">
    <source>
        <dbReference type="Proteomes" id="UP000081671"/>
    </source>
</evidence>
<dbReference type="AlphaFoldDB" id="A0A1S3GWN3"/>
<evidence type="ECO:0000256" key="1">
    <source>
        <dbReference type="SAM" id="Coils"/>
    </source>
</evidence>
<name>A0A1S3GWN3_DIPOR</name>
<feature type="non-terminal residue" evidence="3">
    <location>
        <position position="79"/>
    </location>
</feature>
<keyword evidence="1" id="KW-0175">Coiled coil</keyword>
<dbReference type="OrthoDB" id="74178at2759"/>
<feature type="coiled-coil region" evidence="1">
    <location>
        <begin position="18"/>
        <end position="73"/>
    </location>
</feature>
<dbReference type="PANTHER" id="PTHR46515:SF1">
    <property type="entry name" value="TATA ELEMENT MODULATORY FACTOR"/>
    <property type="match status" value="1"/>
</dbReference>
<dbReference type="InterPro" id="IPR022092">
    <property type="entry name" value="TMF_DNA-bd"/>
</dbReference>
<proteinExistence type="predicted"/>
<dbReference type="InterPro" id="IPR052602">
    <property type="entry name" value="Growth_transcription_reg"/>
</dbReference>
<dbReference type="GO" id="GO:0005794">
    <property type="term" value="C:Golgi apparatus"/>
    <property type="evidence" value="ECO:0007669"/>
    <property type="project" value="TreeGrafter"/>
</dbReference>
<sequence length="79" mass="9215">MKEELATRLNSSETADLLKEKDEQIQGLMEEGEKLSKQQLHNSNIIKKLRIKDKDSENTIAKLNKKAKEQEEELQHLKQ</sequence>
<keyword evidence="2" id="KW-1185">Reference proteome</keyword>
<reference evidence="3" key="1">
    <citation type="submission" date="2025-08" db="UniProtKB">
        <authorList>
            <consortium name="RefSeq"/>
        </authorList>
    </citation>
    <scope>IDENTIFICATION</scope>
    <source>
        <tissue evidence="3">Kidney</tissue>
    </source>
</reference>
<protein>
    <submittedName>
        <fullName evidence="3">TATA element modulatory factor-like</fullName>
    </submittedName>
</protein>
<dbReference type="PANTHER" id="PTHR46515">
    <property type="entry name" value="TATA ELEMENT MODULATORY FACTOR TMF1"/>
    <property type="match status" value="1"/>
</dbReference>
<dbReference type="KEGG" id="dord:106002013"/>